<dbReference type="InterPro" id="IPR013783">
    <property type="entry name" value="Ig-like_fold"/>
</dbReference>
<dbReference type="Proteomes" id="UP000237640">
    <property type="component" value="Unassembled WGS sequence"/>
</dbReference>
<dbReference type="AlphaFoldDB" id="A0A2T0MIH0"/>
<protein>
    <recommendedName>
        <fullName evidence="4">Fibronectin type-III domain-containing protein</fullName>
    </recommendedName>
</protein>
<keyword evidence="1" id="KW-0732">Signal</keyword>
<dbReference type="InterPro" id="IPR036116">
    <property type="entry name" value="FN3_sf"/>
</dbReference>
<dbReference type="Gene3D" id="2.60.40.10">
    <property type="entry name" value="Immunoglobulins"/>
    <property type="match status" value="1"/>
</dbReference>
<evidence type="ECO:0000256" key="1">
    <source>
        <dbReference type="SAM" id="SignalP"/>
    </source>
</evidence>
<evidence type="ECO:0000313" key="2">
    <source>
        <dbReference type="EMBL" id="PRX57345.1"/>
    </source>
</evidence>
<reference evidence="2 3" key="1">
    <citation type="submission" date="2018-03" db="EMBL/GenBank/DDBJ databases">
        <title>Genomic Encyclopedia of Archaeal and Bacterial Type Strains, Phase II (KMG-II): from individual species to whole genera.</title>
        <authorList>
            <person name="Goeker M."/>
        </authorList>
    </citation>
    <scope>NUCLEOTIDE SEQUENCE [LARGE SCALE GENOMIC DNA]</scope>
    <source>
        <strain evidence="2 3">DSM 25027</strain>
    </source>
</reference>
<name>A0A2T0MIH0_9FLAO</name>
<dbReference type="EMBL" id="PVYX01000001">
    <property type="protein sequence ID" value="PRX57345.1"/>
    <property type="molecule type" value="Genomic_DNA"/>
</dbReference>
<keyword evidence="3" id="KW-1185">Reference proteome</keyword>
<dbReference type="RefSeq" id="WP_106144243.1">
    <property type="nucleotide sequence ID" value="NZ_PVYX01000001.1"/>
</dbReference>
<sequence length="229" mass="24844">MRYFILISFLLGLTMISCGGSDDPPRVPGTVQLIFPEENSECTTGVSVNEELSQVTFEWQASENTESYTLRAVNLNTNAPQTITTASTSASISINKGTPYSWSVSSSNSQSSETAISETWLFYNSGSQTTYAPFPAQLESPASGSTILPSSSNEVVLDWLGADVENDIEEYQVFFSNQNPPTTELGTFDAFTSSVSASVSANTVYFWRVITRDAEGNTSDSGVFEFKTL</sequence>
<evidence type="ECO:0000313" key="3">
    <source>
        <dbReference type="Proteomes" id="UP000237640"/>
    </source>
</evidence>
<accession>A0A2T0MIH0</accession>
<dbReference type="OrthoDB" id="789771at2"/>
<gene>
    <name evidence="2" type="ORF">CLV81_1348</name>
</gene>
<feature type="chain" id="PRO_5015498001" description="Fibronectin type-III domain-containing protein" evidence="1">
    <location>
        <begin position="20"/>
        <end position="229"/>
    </location>
</feature>
<evidence type="ECO:0008006" key="4">
    <source>
        <dbReference type="Google" id="ProtNLM"/>
    </source>
</evidence>
<dbReference type="PROSITE" id="PS51257">
    <property type="entry name" value="PROKAR_LIPOPROTEIN"/>
    <property type="match status" value="1"/>
</dbReference>
<comment type="caution">
    <text evidence="2">The sequence shown here is derived from an EMBL/GenBank/DDBJ whole genome shotgun (WGS) entry which is preliminary data.</text>
</comment>
<feature type="signal peptide" evidence="1">
    <location>
        <begin position="1"/>
        <end position="19"/>
    </location>
</feature>
<organism evidence="2 3">
    <name type="scientific">Flagellimonas meridianipacifica</name>
    <dbReference type="NCBI Taxonomy" id="1080225"/>
    <lineage>
        <taxon>Bacteria</taxon>
        <taxon>Pseudomonadati</taxon>
        <taxon>Bacteroidota</taxon>
        <taxon>Flavobacteriia</taxon>
        <taxon>Flavobacteriales</taxon>
        <taxon>Flavobacteriaceae</taxon>
        <taxon>Flagellimonas</taxon>
    </lineage>
</organism>
<proteinExistence type="predicted"/>
<dbReference type="SUPFAM" id="SSF49265">
    <property type="entry name" value="Fibronectin type III"/>
    <property type="match status" value="1"/>
</dbReference>